<reference evidence="3 4" key="1">
    <citation type="submission" date="2019-04" db="EMBL/GenBank/DDBJ databases">
        <authorList>
            <person name="Li Y."/>
            <person name="Wang J."/>
        </authorList>
    </citation>
    <scope>NUCLEOTIDE SEQUENCE [LARGE SCALE GENOMIC DNA]</scope>
    <source>
        <strain evidence="3 4">DSM 14668</strain>
    </source>
</reference>
<evidence type="ECO:0000256" key="1">
    <source>
        <dbReference type="SAM" id="MobiDB-lite"/>
    </source>
</evidence>
<feature type="signal peptide" evidence="2">
    <location>
        <begin position="1"/>
        <end position="19"/>
    </location>
</feature>
<organism evidence="3 4">
    <name type="scientific">Polyangium fumosum</name>
    <dbReference type="NCBI Taxonomy" id="889272"/>
    <lineage>
        <taxon>Bacteria</taxon>
        <taxon>Pseudomonadati</taxon>
        <taxon>Myxococcota</taxon>
        <taxon>Polyangia</taxon>
        <taxon>Polyangiales</taxon>
        <taxon>Polyangiaceae</taxon>
        <taxon>Polyangium</taxon>
    </lineage>
</organism>
<comment type="caution">
    <text evidence="3">The sequence shown here is derived from an EMBL/GenBank/DDBJ whole genome shotgun (WGS) entry which is preliminary data.</text>
</comment>
<protein>
    <submittedName>
        <fullName evidence="3">Uncharacterized protein</fullName>
    </submittedName>
</protein>
<keyword evidence="2" id="KW-0732">Signal</keyword>
<evidence type="ECO:0000313" key="3">
    <source>
        <dbReference type="EMBL" id="TKD02496.1"/>
    </source>
</evidence>
<dbReference type="OrthoDB" id="5509722at2"/>
<feature type="compositionally biased region" description="Gly residues" evidence="1">
    <location>
        <begin position="38"/>
        <end position="84"/>
    </location>
</feature>
<gene>
    <name evidence="3" type="ORF">E8A74_28820</name>
</gene>
<dbReference type="PROSITE" id="PS51257">
    <property type="entry name" value="PROKAR_LIPOPROTEIN"/>
    <property type="match status" value="1"/>
</dbReference>
<dbReference type="Proteomes" id="UP000309215">
    <property type="component" value="Unassembled WGS sequence"/>
</dbReference>
<evidence type="ECO:0000313" key="4">
    <source>
        <dbReference type="Proteomes" id="UP000309215"/>
    </source>
</evidence>
<keyword evidence="4" id="KW-1185">Reference proteome</keyword>
<feature type="chain" id="PRO_5020512997" evidence="2">
    <location>
        <begin position="20"/>
        <end position="433"/>
    </location>
</feature>
<sequence>MKRSHLVLFGLAAVLGVAAAGSAGCGATGGRNVFDNDGGSGGEDSGGNGGSGSSGQPGTGGSTSSDGVGGTFVGSGGNGSGGGSAQCSNDTNVDNDGDGFSEAQGDCNDCDANVSPGSIEVATDPNDPMATAADEDCDGVTDNVAPAACDDNIGLQDTDPQNGARALDLCQFITPADKKWGVLSAQYVRANGNPASYTRHIGIQSGFGPNVNVQKGTRMLTLSSGYARLPNQAGACGSLSCSEIGAGTPPPGFPQDVPGCDGDPDINDDVGLEVKIRSPKNATGYKFKFKFYSMEFPEYVCTQFNDQFIALVSPEPQGSINGNISFDKNTNPVSVNIAYFDVCSYDSFYPQFTCPSGPGEMEGTGFGTWDEAGGTSWLQTQAPIKGGDEVTIRWAIWDTGDTAWDSTVLVDGFEWVANGGTVVVGTDPIEDPK</sequence>
<dbReference type="NCBIfam" id="NF038133">
    <property type="entry name" value="choice_anch_L"/>
    <property type="match status" value="1"/>
</dbReference>
<dbReference type="RefSeq" id="WP_136932301.1">
    <property type="nucleotide sequence ID" value="NZ_SSMQ01000034.1"/>
</dbReference>
<accession>A0A4U1J6V9</accession>
<dbReference type="EMBL" id="SSMQ01000034">
    <property type="protein sequence ID" value="TKD02496.1"/>
    <property type="molecule type" value="Genomic_DNA"/>
</dbReference>
<dbReference type="InterPro" id="IPR049804">
    <property type="entry name" value="Choice_anch_L"/>
</dbReference>
<feature type="region of interest" description="Disordered" evidence="1">
    <location>
        <begin position="35"/>
        <end position="112"/>
    </location>
</feature>
<proteinExistence type="predicted"/>
<name>A0A4U1J6V9_9BACT</name>
<evidence type="ECO:0000256" key="2">
    <source>
        <dbReference type="SAM" id="SignalP"/>
    </source>
</evidence>
<dbReference type="AlphaFoldDB" id="A0A4U1J6V9"/>